<keyword evidence="6" id="KW-1185">Reference proteome</keyword>
<evidence type="ECO:0000256" key="2">
    <source>
        <dbReference type="ARBA" id="ARBA00009077"/>
    </source>
</evidence>
<dbReference type="Gene3D" id="3.40.640.10">
    <property type="entry name" value="Type I PLP-dependent aspartate aminotransferase-like (Major domain)"/>
    <property type="match status" value="1"/>
</dbReference>
<dbReference type="InterPro" id="IPR015421">
    <property type="entry name" value="PyrdxlP-dep_Trfase_major"/>
</dbReference>
<evidence type="ECO:0000256" key="4">
    <source>
        <dbReference type="RuleBase" id="RU362118"/>
    </source>
</evidence>
<evidence type="ECO:0000313" key="6">
    <source>
        <dbReference type="Proteomes" id="UP001576774"/>
    </source>
</evidence>
<dbReference type="Pfam" id="PF01053">
    <property type="entry name" value="Cys_Met_Meta_PP"/>
    <property type="match status" value="1"/>
</dbReference>
<evidence type="ECO:0000313" key="5">
    <source>
        <dbReference type="EMBL" id="MFB2877948.1"/>
    </source>
</evidence>
<gene>
    <name evidence="5" type="ORF">ACE1CC_13940</name>
</gene>
<dbReference type="GO" id="GO:0008483">
    <property type="term" value="F:transaminase activity"/>
    <property type="evidence" value="ECO:0007669"/>
    <property type="project" value="UniProtKB-KW"/>
</dbReference>
<dbReference type="EMBL" id="JBHFNQ010000108">
    <property type="protein sequence ID" value="MFB2877948.1"/>
    <property type="molecule type" value="Genomic_DNA"/>
</dbReference>
<reference evidence="5 6" key="1">
    <citation type="submission" date="2024-09" db="EMBL/GenBank/DDBJ databases">
        <title>Floridaenema gen nov. (Aerosakkonemataceae, Aerosakkonematales ord. nov., Cyanobacteria) from benthic tropical and subtropical fresh waters, with the description of four new species.</title>
        <authorList>
            <person name="Moretto J.A."/>
            <person name="Berthold D.E."/>
            <person name="Lefler F.W."/>
            <person name="Huang I.-S."/>
            <person name="Laughinghouse H. IV."/>
        </authorList>
    </citation>
    <scope>NUCLEOTIDE SEQUENCE [LARGE SCALE GENOMIC DNA]</scope>
    <source>
        <strain evidence="5 6">BLCC-F46</strain>
    </source>
</reference>
<dbReference type="Proteomes" id="UP001576774">
    <property type="component" value="Unassembled WGS sequence"/>
</dbReference>
<dbReference type="InterPro" id="IPR015424">
    <property type="entry name" value="PyrdxlP-dep_Trfase"/>
</dbReference>
<dbReference type="PROSITE" id="PS00868">
    <property type="entry name" value="CYS_MET_METAB_PP"/>
    <property type="match status" value="1"/>
</dbReference>
<comment type="cofactor">
    <cofactor evidence="1 4">
        <name>pyridoxal 5'-phosphate</name>
        <dbReference type="ChEBI" id="CHEBI:597326"/>
    </cofactor>
</comment>
<dbReference type="PIRSF" id="PIRSF001434">
    <property type="entry name" value="CGS"/>
    <property type="match status" value="1"/>
</dbReference>
<sequence>MNYSAQITMHIETLAIHAGHQTDPATGAVVTPIYLSTTFERSSDGSYPQGYDYIRSNNPNREALEKCVSQLENGAVAAAFASGSAATMSVFQALSPGDHVIAPNDIYSGTSLLLKDILAPWGLAVTFTDLTNPDLVAEAMQPNTKLIWIETPSNPLLKITDIAQISEIAHQTNALCVCDNTWASPVGQNPLNLGADLVVHATTKYLGGHSDVLGGVVISKAENEFFQKIRKIQKVGGAVAAPFDCWLIMRGIQTLPYRMRAHSENAFKVAEFLTNHPQVEQVYYPGLKHHSGHEIALKQMQLFGGMISCQVKGPKEKAFAVAAGVKIFTRATSLGGVESLIEHRASIEGKGTKTPENLLRLSIGLEHPDDLINDLAQALE</sequence>
<evidence type="ECO:0000256" key="1">
    <source>
        <dbReference type="ARBA" id="ARBA00001933"/>
    </source>
</evidence>
<comment type="similarity">
    <text evidence="2 4">Belongs to the trans-sulfuration enzymes family.</text>
</comment>
<dbReference type="InterPro" id="IPR054542">
    <property type="entry name" value="Cys_met_metab_PP"/>
</dbReference>
<dbReference type="Gene3D" id="3.90.1150.10">
    <property type="entry name" value="Aspartate Aminotransferase, domain 1"/>
    <property type="match status" value="1"/>
</dbReference>
<protein>
    <submittedName>
        <fullName evidence="5">PLP-dependent aspartate aminotransferase family protein</fullName>
    </submittedName>
</protein>
<accession>A0ABV4X6Y4</accession>
<dbReference type="SUPFAM" id="SSF53383">
    <property type="entry name" value="PLP-dependent transferases"/>
    <property type="match status" value="1"/>
</dbReference>
<name>A0ABV4X6Y4_9CYAN</name>
<evidence type="ECO:0000256" key="3">
    <source>
        <dbReference type="ARBA" id="ARBA00022898"/>
    </source>
</evidence>
<dbReference type="PANTHER" id="PTHR11808:SF15">
    <property type="entry name" value="CYSTATHIONINE GAMMA-LYASE"/>
    <property type="match status" value="1"/>
</dbReference>
<dbReference type="CDD" id="cd00614">
    <property type="entry name" value="CGS_like"/>
    <property type="match status" value="1"/>
</dbReference>
<comment type="caution">
    <text evidence="5">The sequence shown here is derived from an EMBL/GenBank/DDBJ whole genome shotgun (WGS) entry which is preliminary data.</text>
</comment>
<dbReference type="InterPro" id="IPR015422">
    <property type="entry name" value="PyrdxlP-dep_Trfase_small"/>
</dbReference>
<keyword evidence="3 4" id="KW-0663">Pyridoxal phosphate</keyword>
<dbReference type="PANTHER" id="PTHR11808">
    <property type="entry name" value="TRANS-SULFURATION ENZYME FAMILY MEMBER"/>
    <property type="match status" value="1"/>
</dbReference>
<keyword evidence="5" id="KW-0808">Transferase</keyword>
<dbReference type="RefSeq" id="WP_413271035.1">
    <property type="nucleotide sequence ID" value="NZ_JBHFNQ010000108.1"/>
</dbReference>
<organism evidence="5 6">
    <name type="scientific">Floridaenema aerugineum BLCC-F46</name>
    <dbReference type="NCBI Taxonomy" id="3153654"/>
    <lineage>
        <taxon>Bacteria</taxon>
        <taxon>Bacillati</taxon>
        <taxon>Cyanobacteriota</taxon>
        <taxon>Cyanophyceae</taxon>
        <taxon>Oscillatoriophycideae</taxon>
        <taxon>Aerosakkonematales</taxon>
        <taxon>Aerosakkonemataceae</taxon>
        <taxon>Floridanema</taxon>
        <taxon>Floridanema aerugineum</taxon>
    </lineage>
</organism>
<dbReference type="InterPro" id="IPR000277">
    <property type="entry name" value="Cys/Met-Metab_PyrdxlP-dep_enz"/>
</dbReference>
<proteinExistence type="inferred from homology"/>
<keyword evidence="5" id="KW-0032">Aminotransferase</keyword>